<organism evidence="1 2">
    <name type="scientific">Neolewinella aquimaris</name>
    <dbReference type="NCBI Taxonomy" id="1835722"/>
    <lineage>
        <taxon>Bacteria</taxon>
        <taxon>Pseudomonadati</taxon>
        <taxon>Bacteroidota</taxon>
        <taxon>Saprospiria</taxon>
        <taxon>Saprospirales</taxon>
        <taxon>Lewinellaceae</taxon>
        <taxon>Neolewinella</taxon>
    </lineage>
</organism>
<name>A0A840E4W8_9BACT</name>
<dbReference type="SUPFAM" id="SSF109604">
    <property type="entry name" value="HD-domain/PDEase-like"/>
    <property type="match status" value="1"/>
</dbReference>
<accession>A0A840E4W8</accession>
<gene>
    <name evidence="1" type="ORF">GGR28_001610</name>
</gene>
<dbReference type="AlphaFoldDB" id="A0A840E4W8"/>
<dbReference type="PIRSF" id="PIRSF035170">
    <property type="entry name" value="HD_phosphohydro"/>
    <property type="match status" value="1"/>
</dbReference>
<dbReference type="RefSeq" id="WP_183495239.1">
    <property type="nucleotide sequence ID" value="NZ_JACIFF010000003.1"/>
</dbReference>
<comment type="caution">
    <text evidence="1">The sequence shown here is derived from an EMBL/GenBank/DDBJ whole genome shotgun (WGS) entry which is preliminary data.</text>
</comment>
<protein>
    <submittedName>
        <fullName evidence="1">Putative metal-dependent HD superfamily phosphohydrolase</fullName>
    </submittedName>
</protein>
<evidence type="ECO:0000313" key="2">
    <source>
        <dbReference type="Proteomes" id="UP000576209"/>
    </source>
</evidence>
<dbReference type="PANTHER" id="PTHR21174">
    <property type="match status" value="1"/>
</dbReference>
<dbReference type="Gene3D" id="1.10.3210.10">
    <property type="entry name" value="Hypothetical protein af1432"/>
    <property type="match status" value="1"/>
</dbReference>
<dbReference type="EMBL" id="JACIFF010000003">
    <property type="protein sequence ID" value="MBB4078993.1"/>
    <property type="molecule type" value="Genomic_DNA"/>
</dbReference>
<dbReference type="GO" id="GO:0016787">
    <property type="term" value="F:hydrolase activity"/>
    <property type="evidence" value="ECO:0007669"/>
    <property type="project" value="UniProtKB-KW"/>
</dbReference>
<proteinExistence type="predicted"/>
<dbReference type="PANTHER" id="PTHR21174:SF0">
    <property type="entry name" value="HD PHOSPHOHYDROLASE FAMILY PROTEIN-RELATED"/>
    <property type="match status" value="1"/>
</dbReference>
<sequence length="207" mass="24142">MIEAYFFEVQAQLSSSLVDWKNIRRAYAGRPYHNLDHLNEMLTHLKRHQSAAGADPLPLDPLIFGVALIYHDIVYQPTRADNEARSAQSAVKMLRREGNLSEGRIDRCRRLILSTKKHRPSPDDDGDEALLNDLDLAVLARDPISYDRYADAIRKEFWMFPGFVFRTGRIKTLTNLLDRPHIYHTELGRQEYETPARENLWRELRNL</sequence>
<keyword evidence="1" id="KW-0378">Hydrolase</keyword>
<keyword evidence="2" id="KW-1185">Reference proteome</keyword>
<dbReference type="InterPro" id="IPR009218">
    <property type="entry name" value="HD_phosphohydro"/>
</dbReference>
<reference evidence="1 2" key="1">
    <citation type="submission" date="2020-08" db="EMBL/GenBank/DDBJ databases">
        <title>Genomic Encyclopedia of Type Strains, Phase IV (KMG-IV): sequencing the most valuable type-strain genomes for metagenomic binning, comparative biology and taxonomic classification.</title>
        <authorList>
            <person name="Goeker M."/>
        </authorList>
    </citation>
    <scope>NUCLEOTIDE SEQUENCE [LARGE SCALE GENOMIC DNA]</scope>
    <source>
        <strain evidence="1 2">DSM 105137</strain>
    </source>
</reference>
<dbReference type="Proteomes" id="UP000576209">
    <property type="component" value="Unassembled WGS sequence"/>
</dbReference>
<evidence type="ECO:0000313" key="1">
    <source>
        <dbReference type="EMBL" id="MBB4078993.1"/>
    </source>
</evidence>